<proteinExistence type="predicted"/>
<gene>
    <name evidence="1" type="ORF">HNP82_003540</name>
</gene>
<keyword evidence="2" id="KW-1185">Reference proteome</keyword>
<protein>
    <submittedName>
        <fullName evidence="1">Uncharacterized protein</fullName>
    </submittedName>
</protein>
<sequence length="88" mass="10372">MIPLKNMSDYESDYEMLQIIAHDQERAILVPRQGVMMFYFIDDPEGIYLEGNFAYKGDAYPLCILPIDEEEQIIDRYQGRAVDARKQY</sequence>
<accession>A0A7W8HDI4</accession>
<comment type="caution">
    <text evidence="1">The sequence shown here is derived from an EMBL/GenBank/DDBJ whole genome shotgun (WGS) entry which is preliminary data.</text>
</comment>
<dbReference type="EMBL" id="JACHFW010000033">
    <property type="protein sequence ID" value="MBB5266383.1"/>
    <property type="molecule type" value="Genomic_DNA"/>
</dbReference>
<dbReference type="AlphaFoldDB" id="A0A7W8HDI4"/>
<evidence type="ECO:0000313" key="1">
    <source>
        <dbReference type="EMBL" id="MBB5266383.1"/>
    </source>
</evidence>
<dbReference type="Proteomes" id="UP000543642">
    <property type="component" value="Unassembled WGS sequence"/>
</dbReference>
<reference evidence="1 2" key="1">
    <citation type="submission" date="2020-08" db="EMBL/GenBank/DDBJ databases">
        <title>Genomic Encyclopedia of Type Strains, Phase IV (KMG-IV): sequencing the most valuable type-strain genomes for metagenomic binning, comparative biology and taxonomic classification.</title>
        <authorList>
            <person name="Goeker M."/>
        </authorList>
    </citation>
    <scope>NUCLEOTIDE SEQUENCE [LARGE SCALE GENOMIC DNA]</scope>
    <source>
        <strain evidence="1 2">DSM 106146</strain>
    </source>
</reference>
<evidence type="ECO:0000313" key="2">
    <source>
        <dbReference type="Proteomes" id="UP000543642"/>
    </source>
</evidence>
<dbReference type="RefSeq" id="WP_183776777.1">
    <property type="nucleotide sequence ID" value="NZ_JACHFW010000033.1"/>
</dbReference>
<name>A0A7W8HDI4_9FIRM</name>
<organism evidence="1 2">
    <name type="scientific">Catenibacillus scindens</name>
    <dbReference type="NCBI Taxonomy" id="673271"/>
    <lineage>
        <taxon>Bacteria</taxon>
        <taxon>Bacillati</taxon>
        <taxon>Bacillota</taxon>
        <taxon>Clostridia</taxon>
        <taxon>Lachnospirales</taxon>
        <taxon>Lachnospiraceae</taxon>
        <taxon>Catenibacillus</taxon>
    </lineage>
</organism>